<feature type="transmembrane region" description="Helical" evidence="5">
    <location>
        <begin position="17"/>
        <end position="37"/>
    </location>
</feature>
<evidence type="ECO:0000256" key="3">
    <source>
        <dbReference type="ARBA" id="ARBA00022989"/>
    </source>
</evidence>
<dbReference type="GO" id="GO:0012505">
    <property type="term" value="C:endomembrane system"/>
    <property type="evidence" value="ECO:0007669"/>
    <property type="project" value="UniProtKB-SubCell"/>
</dbReference>
<keyword evidence="2 5" id="KW-0812">Transmembrane</keyword>
<feature type="compositionally biased region" description="Low complexity" evidence="7">
    <location>
        <begin position="385"/>
        <end position="411"/>
    </location>
</feature>
<dbReference type="GO" id="GO:0042773">
    <property type="term" value="P:ATP synthesis coupled electron transport"/>
    <property type="evidence" value="ECO:0007669"/>
    <property type="project" value="InterPro"/>
</dbReference>
<feature type="transmembrane region" description="Helical" evidence="5">
    <location>
        <begin position="172"/>
        <end position="193"/>
    </location>
</feature>
<accession>A0A7W9QF74</accession>
<feature type="transmembrane region" description="Helical" evidence="5">
    <location>
        <begin position="218"/>
        <end position="242"/>
    </location>
</feature>
<keyword evidence="5" id="KW-1003">Cell membrane</keyword>
<dbReference type="InterPro" id="IPR001750">
    <property type="entry name" value="ND/Mrp_TM"/>
</dbReference>
<sequence length="625" mass="63458">MNTIAASAVQSIDWLAIAPPTITAVLGLVVLVADLFLAERHKPLLGWVSVAGLAIAGLSLLPLRDGDRTTFCLVSDGNVCSYVADDFTIVIQLLVLGGALLTALLSVHAVAELKLPAGEYWFLLLSSAAGAALLPASRDLATLVIALEVASLPAFALVGLRRGDRLAAEAALKFFLSSVAATAVTLLGVSFVYATTGSMHVAEIADGLTHVDSRLETLAQAGVALTLIGFAFKTAAVPFHFWVPDTYVGAPLPVAAYLSVIGKAVGFTGLIVVTVRAFPSYADVWGPAMAALAALTMTVGNVAALRQRPDRAHSAVRLLAWSSVGQAGYLLVPIAAAGYADSTAEAEHAIGATVAYALMYAAVNLGAFAVVALVAQTTQTAQPVQSAQATHTTHTAQAAQTGQTAQPAHATETAEPAQRSNDGAGHRLTDHRALYATHPLAALSLGFFLLCLAGLPPGVIGLFAKVTVFSAVVDAGLGWLAVVMAVNVVIALYYYLQWTAALFRAPTAVPATVPTAASAAPSSAGEASAAGEPVPVSAAVPEAQVVSGTAPGPRVDVGTLASGTPGTAAHQAAHRGARTGESATDAVRPRVPAPLAATVALTAAIAVALSGAPQLVLRFASGTLF</sequence>
<comment type="similarity">
    <text evidence="5">Belongs to the complex I subunit 2 family.</text>
</comment>
<reference evidence="9 10" key="1">
    <citation type="submission" date="2020-08" db="EMBL/GenBank/DDBJ databases">
        <title>Genomic Encyclopedia of Type Strains, Phase III (KMG-III): the genomes of soil and plant-associated and newly described type strains.</title>
        <authorList>
            <person name="Whitman W."/>
        </authorList>
    </citation>
    <scope>NUCLEOTIDE SEQUENCE [LARGE SCALE GENOMIC DNA]</scope>
    <source>
        <strain evidence="9 10">CECT 8305</strain>
    </source>
</reference>
<dbReference type="GO" id="GO:0005886">
    <property type="term" value="C:plasma membrane"/>
    <property type="evidence" value="ECO:0007669"/>
    <property type="project" value="UniProtKB-SubCell"/>
</dbReference>
<organism evidence="9 10">
    <name type="scientific">Streptomyces zagrosensis</name>
    <dbReference type="NCBI Taxonomy" id="1042984"/>
    <lineage>
        <taxon>Bacteria</taxon>
        <taxon>Bacillati</taxon>
        <taxon>Actinomycetota</taxon>
        <taxon>Actinomycetes</taxon>
        <taxon>Kitasatosporales</taxon>
        <taxon>Streptomycetaceae</taxon>
        <taxon>Streptomyces</taxon>
    </lineage>
</organism>
<comment type="caution">
    <text evidence="9">The sequence shown here is derived from an EMBL/GenBank/DDBJ whole genome shotgun (WGS) entry which is preliminary data.</text>
</comment>
<feature type="domain" description="NADH:quinone oxidoreductase/Mrp antiporter transmembrane" evidence="8">
    <location>
        <begin position="427"/>
        <end position="490"/>
    </location>
</feature>
<feature type="transmembrane region" description="Helical" evidence="5">
    <location>
        <begin position="352"/>
        <end position="375"/>
    </location>
</feature>
<keyword evidence="4 5" id="KW-0472">Membrane</keyword>
<feature type="region of interest" description="Disordered" evidence="7">
    <location>
        <begin position="385"/>
        <end position="425"/>
    </location>
</feature>
<evidence type="ECO:0000256" key="5">
    <source>
        <dbReference type="HAMAP-Rule" id="MF_00445"/>
    </source>
</evidence>
<feature type="transmembrane region" description="Helical" evidence="5">
    <location>
        <begin position="89"/>
        <end position="111"/>
    </location>
</feature>
<dbReference type="GO" id="GO:0048038">
    <property type="term" value="F:quinone binding"/>
    <property type="evidence" value="ECO:0007669"/>
    <property type="project" value="UniProtKB-KW"/>
</dbReference>
<protein>
    <recommendedName>
        <fullName evidence="5">NADH-quinone oxidoreductase subunit N</fullName>
        <ecNumber evidence="5">7.1.1.-</ecNumber>
    </recommendedName>
    <alternativeName>
        <fullName evidence="5">NADH dehydrogenase I subunit N</fullName>
    </alternativeName>
    <alternativeName>
        <fullName evidence="5">NDH-1 subunit N</fullName>
    </alternativeName>
</protein>
<feature type="transmembrane region" description="Helical" evidence="5">
    <location>
        <begin position="140"/>
        <end position="160"/>
    </location>
</feature>
<feature type="transmembrane region" description="Helical" evidence="5">
    <location>
        <begin position="284"/>
        <end position="306"/>
    </location>
</feature>
<name>A0A7W9QF74_9ACTN</name>
<comment type="subcellular location">
    <subcellularLocation>
        <location evidence="5">Cell membrane</location>
        <topology evidence="5">Multi-pass membrane protein</topology>
    </subcellularLocation>
    <subcellularLocation>
        <location evidence="1">Endomembrane system</location>
        <topology evidence="1">Multi-pass membrane protein</topology>
    </subcellularLocation>
    <subcellularLocation>
        <location evidence="6">Membrane</location>
        <topology evidence="6">Multi-pass membrane protein</topology>
    </subcellularLocation>
</comment>
<keyword evidence="10" id="KW-1185">Reference proteome</keyword>
<dbReference type="RefSeq" id="WP_184575622.1">
    <property type="nucleotide sequence ID" value="NZ_JACHJL010000014.1"/>
</dbReference>
<comment type="subunit">
    <text evidence="5">NDH-1 is composed of 14 different subunits. Subunits NuoA, H, J, K, L, M, N constitute the membrane sector of the complex.</text>
</comment>
<evidence type="ECO:0000259" key="8">
    <source>
        <dbReference type="Pfam" id="PF00361"/>
    </source>
</evidence>
<evidence type="ECO:0000313" key="10">
    <source>
        <dbReference type="Proteomes" id="UP000588098"/>
    </source>
</evidence>
<feature type="transmembrane region" description="Helical" evidence="5">
    <location>
        <begin position="118"/>
        <end position="134"/>
    </location>
</feature>
<keyword evidence="5" id="KW-0874">Quinone</keyword>
<dbReference type="EC" id="7.1.1.-" evidence="5"/>
<evidence type="ECO:0000313" key="9">
    <source>
        <dbReference type="EMBL" id="MBB5938112.1"/>
    </source>
</evidence>
<feature type="transmembrane region" description="Helical" evidence="5">
    <location>
        <begin position="318"/>
        <end position="340"/>
    </location>
</feature>
<dbReference type="PANTHER" id="PTHR22773">
    <property type="entry name" value="NADH DEHYDROGENASE"/>
    <property type="match status" value="1"/>
</dbReference>
<keyword evidence="5" id="KW-0813">Transport</keyword>
<comment type="catalytic activity">
    <reaction evidence="5">
        <text>a quinone + NADH + 5 H(+)(in) = a quinol + NAD(+) + 4 H(+)(out)</text>
        <dbReference type="Rhea" id="RHEA:57888"/>
        <dbReference type="ChEBI" id="CHEBI:15378"/>
        <dbReference type="ChEBI" id="CHEBI:24646"/>
        <dbReference type="ChEBI" id="CHEBI:57540"/>
        <dbReference type="ChEBI" id="CHEBI:57945"/>
        <dbReference type="ChEBI" id="CHEBI:132124"/>
    </reaction>
</comment>
<evidence type="ECO:0000256" key="2">
    <source>
        <dbReference type="ARBA" id="ARBA00022692"/>
    </source>
</evidence>
<dbReference type="GO" id="GO:0008137">
    <property type="term" value="F:NADH dehydrogenase (ubiquinone) activity"/>
    <property type="evidence" value="ECO:0007669"/>
    <property type="project" value="InterPro"/>
</dbReference>
<dbReference type="AlphaFoldDB" id="A0A7W9QF74"/>
<evidence type="ECO:0000256" key="7">
    <source>
        <dbReference type="SAM" id="MobiDB-lite"/>
    </source>
</evidence>
<feature type="region of interest" description="Disordered" evidence="7">
    <location>
        <begin position="547"/>
        <end position="587"/>
    </location>
</feature>
<feature type="transmembrane region" description="Helical" evidence="5">
    <location>
        <begin position="44"/>
        <end position="63"/>
    </location>
</feature>
<dbReference type="Pfam" id="PF00361">
    <property type="entry name" value="Proton_antipo_M"/>
    <property type="match status" value="2"/>
</dbReference>
<feature type="transmembrane region" description="Helical" evidence="5">
    <location>
        <begin position="440"/>
        <end position="464"/>
    </location>
</feature>
<feature type="transmembrane region" description="Helical" evidence="5">
    <location>
        <begin position="476"/>
        <end position="496"/>
    </location>
</feature>
<keyword evidence="3 5" id="KW-1133">Transmembrane helix</keyword>
<dbReference type="InterPro" id="IPR010096">
    <property type="entry name" value="NADH-Q_OxRdtase_suN/2"/>
</dbReference>
<comment type="function">
    <text evidence="5">NDH-1 shuttles electrons from NADH, via FMN and iron-sulfur (Fe-S) centers, to quinones in the respiratory chain. The immediate electron acceptor for the enzyme in this species is believed to be a menaquinone. Couples the redox reaction to proton translocation (for every two electrons transferred, four hydrogen ions are translocated across the cytoplasmic membrane), and thus conserves the redox energy in a proton gradient.</text>
</comment>
<feature type="transmembrane region" description="Helical" evidence="5">
    <location>
        <begin position="254"/>
        <end position="278"/>
    </location>
</feature>
<gene>
    <name evidence="5" type="primary">nuoN</name>
    <name evidence="9" type="ORF">FHS42_005196</name>
</gene>
<keyword evidence="5" id="KW-1278">Translocase</keyword>
<evidence type="ECO:0000256" key="6">
    <source>
        <dbReference type="RuleBase" id="RU000320"/>
    </source>
</evidence>
<feature type="domain" description="NADH:quinone oxidoreductase/Mrp antiporter transmembrane" evidence="8">
    <location>
        <begin position="137"/>
        <end position="382"/>
    </location>
</feature>
<dbReference type="GO" id="GO:0050136">
    <property type="term" value="F:NADH dehydrogenase (quinone) (non-electrogenic) activity"/>
    <property type="evidence" value="ECO:0007669"/>
    <property type="project" value="UniProtKB-UniRule"/>
</dbReference>
<feature type="transmembrane region" description="Helical" evidence="5">
    <location>
        <begin position="595"/>
        <end position="616"/>
    </location>
</feature>
<proteinExistence type="inferred from homology"/>
<keyword evidence="5" id="KW-0520">NAD</keyword>
<dbReference type="Proteomes" id="UP000588098">
    <property type="component" value="Unassembled WGS sequence"/>
</dbReference>
<evidence type="ECO:0000256" key="4">
    <source>
        <dbReference type="ARBA" id="ARBA00023136"/>
    </source>
</evidence>
<evidence type="ECO:0000256" key="1">
    <source>
        <dbReference type="ARBA" id="ARBA00004127"/>
    </source>
</evidence>
<dbReference type="HAMAP" id="MF_00445">
    <property type="entry name" value="NDH1_NuoN_1"/>
    <property type="match status" value="1"/>
</dbReference>
<dbReference type="EMBL" id="JACHJL010000014">
    <property type="protein sequence ID" value="MBB5938112.1"/>
    <property type="molecule type" value="Genomic_DNA"/>
</dbReference>